<dbReference type="Pfam" id="PF24080">
    <property type="entry name" value="AP3B1_C_2"/>
    <property type="match status" value="1"/>
</dbReference>
<evidence type="ECO:0000259" key="1">
    <source>
        <dbReference type="Pfam" id="PF24080"/>
    </source>
</evidence>
<accession>A0A016T4K1</accession>
<reference evidence="3" key="1">
    <citation type="journal article" date="2015" name="Nat. Genet.">
        <title>The genome and transcriptome of the zoonotic hookworm Ancylostoma ceylanicum identify infection-specific gene families.</title>
        <authorList>
            <person name="Schwarz E.M."/>
            <person name="Hu Y."/>
            <person name="Antoshechkin I."/>
            <person name="Miller M.M."/>
            <person name="Sternberg P.W."/>
            <person name="Aroian R.V."/>
        </authorList>
    </citation>
    <scope>NUCLEOTIDE SEQUENCE</scope>
    <source>
        <strain evidence="3">HY135</strain>
    </source>
</reference>
<comment type="caution">
    <text evidence="2">The sequence shown here is derived from an EMBL/GenBank/DDBJ whole genome shotgun (WGS) entry which is preliminary data.</text>
</comment>
<dbReference type="Proteomes" id="UP000024635">
    <property type="component" value="Unassembled WGS sequence"/>
</dbReference>
<dbReference type="OrthoDB" id="302453at2759"/>
<organism evidence="2 3">
    <name type="scientific">Ancylostoma ceylanicum</name>
    <dbReference type="NCBI Taxonomy" id="53326"/>
    <lineage>
        <taxon>Eukaryota</taxon>
        <taxon>Metazoa</taxon>
        <taxon>Ecdysozoa</taxon>
        <taxon>Nematoda</taxon>
        <taxon>Chromadorea</taxon>
        <taxon>Rhabditida</taxon>
        <taxon>Rhabditina</taxon>
        <taxon>Rhabditomorpha</taxon>
        <taxon>Strongyloidea</taxon>
        <taxon>Ancylostomatidae</taxon>
        <taxon>Ancylostomatinae</taxon>
        <taxon>Ancylostoma</taxon>
    </lineage>
</organism>
<feature type="domain" description="AP-3 complex subunit beta-1/2 C-terminal" evidence="1">
    <location>
        <begin position="63"/>
        <end position="154"/>
    </location>
</feature>
<sequence>MVLGFMAMTFAQRCEKVSSLDAGKSCSLDVYIDLNDSLRRVEWTLSNETNESERTVPIEVPVGEQVQPIRLADEEVEKERHRMGGLNRHSASLNAAVPSDAVLSAINAHQMQNGYFTCQTRSRKDLVVIRLSSDNVEVSSDNAVFGKMLMTRVQGIAQE</sequence>
<protein>
    <recommendedName>
        <fullName evidence="1">AP-3 complex subunit beta-1/2 C-terminal domain-containing protein</fullName>
    </recommendedName>
</protein>
<dbReference type="InterPro" id="IPR056314">
    <property type="entry name" value="AP3B1/2_C"/>
</dbReference>
<evidence type="ECO:0000313" key="3">
    <source>
        <dbReference type="Proteomes" id="UP000024635"/>
    </source>
</evidence>
<dbReference type="AlphaFoldDB" id="A0A016T4K1"/>
<dbReference type="EMBL" id="JARK01001476">
    <property type="protein sequence ID" value="EYB97514.1"/>
    <property type="molecule type" value="Genomic_DNA"/>
</dbReference>
<dbReference type="STRING" id="53326.A0A016T4K1"/>
<evidence type="ECO:0000313" key="2">
    <source>
        <dbReference type="EMBL" id="EYB97514.1"/>
    </source>
</evidence>
<gene>
    <name evidence="2" type="primary">Acey_s0140.g2187</name>
    <name evidence="2" type="ORF">Y032_0140g2187</name>
</gene>
<keyword evidence="3" id="KW-1185">Reference proteome</keyword>
<name>A0A016T4K1_9BILA</name>
<proteinExistence type="predicted"/>